<dbReference type="Proteomes" id="UP000247417">
    <property type="component" value="Unassembled WGS sequence"/>
</dbReference>
<sequence>MADIVSIARAIVEKMAAIVYPNGKGAPSVTGRPTKIFRGWLTQADYAGADCTLNRGVDFITVMDLQGGWRRIDEPLGRPWRQDGSPIPATVSVVTSYSGVPIRSTETGQERITQSGLDRGVILSDQSAIIALEEGQTPSGIVGLRIRSGGSVIPDRAIAAYAVQATDTADTIAQALATQIPNASAAGSVITVPDAVTLEAAVGGYSPAVRTARRQQQLFQVTVWSASTKARDAMGTAIENGMAFIDWLTDANGSTFQIEARGDWNNDAAQNSGIFMRPFRFVCTYDTDARENMAQMLFGTEVFSLPGGQTIHTGDGLLLAVS</sequence>
<protein>
    <submittedName>
        <fullName evidence="1">Uncharacterized protein</fullName>
    </submittedName>
</protein>
<accession>A0A318QJ14</accession>
<gene>
    <name evidence="1" type="ORF">CFR80_15675</name>
</gene>
<comment type="caution">
    <text evidence="1">The sequence shown here is derived from an EMBL/GenBank/DDBJ whole genome shotgun (WGS) entry which is preliminary data.</text>
</comment>
<reference evidence="1 2" key="1">
    <citation type="submission" date="2017-07" db="EMBL/GenBank/DDBJ databases">
        <title>A draft genome sequence of Komagataeibacter oboediens LMG 18849.</title>
        <authorList>
            <person name="Skraban J."/>
            <person name="Cleenwerck I."/>
            <person name="Vandamme P."/>
            <person name="Trcek J."/>
        </authorList>
    </citation>
    <scope>NUCLEOTIDE SEQUENCE [LARGE SCALE GENOMIC DNA]</scope>
    <source>
        <strain evidence="1 2">LMG 18849</strain>
    </source>
</reference>
<dbReference type="AlphaFoldDB" id="A0A318QJ14"/>
<evidence type="ECO:0000313" key="1">
    <source>
        <dbReference type="EMBL" id="PYD79035.1"/>
    </source>
</evidence>
<evidence type="ECO:0000313" key="2">
    <source>
        <dbReference type="Proteomes" id="UP000247417"/>
    </source>
</evidence>
<name>A0A318QJ14_9PROT</name>
<dbReference type="OrthoDB" id="7283651at2"/>
<dbReference type="EMBL" id="NKTX01000082">
    <property type="protein sequence ID" value="PYD79035.1"/>
    <property type="molecule type" value="Genomic_DNA"/>
</dbReference>
<dbReference type="RefSeq" id="WP_110507677.1">
    <property type="nucleotide sequence ID" value="NZ_NKTX01000082.1"/>
</dbReference>
<organism evidence="1 2">
    <name type="scientific">Komagataeibacter oboediens</name>
    <dbReference type="NCBI Taxonomy" id="65958"/>
    <lineage>
        <taxon>Bacteria</taxon>
        <taxon>Pseudomonadati</taxon>
        <taxon>Pseudomonadota</taxon>
        <taxon>Alphaproteobacteria</taxon>
        <taxon>Acetobacterales</taxon>
        <taxon>Acetobacteraceae</taxon>
        <taxon>Komagataeibacter</taxon>
    </lineage>
</organism>
<proteinExistence type="predicted"/>